<name>A0A1V2H4C6_9PROT</name>
<evidence type="ECO:0000259" key="2">
    <source>
        <dbReference type="Pfam" id="PF07171"/>
    </source>
</evidence>
<dbReference type="RefSeq" id="WP_076957262.1">
    <property type="nucleotide sequence ID" value="NZ_MLCO01000084.1"/>
</dbReference>
<evidence type="ECO:0000256" key="1">
    <source>
        <dbReference type="PIRNR" id="PIRNR012702"/>
    </source>
</evidence>
<dbReference type="Pfam" id="PF07364">
    <property type="entry name" value="DUF1485"/>
    <property type="match status" value="1"/>
</dbReference>
<keyword evidence="5" id="KW-1185">Reference proteome</keyword>
<comment type="similarity">
    <text evidence="1">Belongs to the peptidase M81 family.</text>
</comment>
<keyword evidence="1" id="KW-0479">Metal-binding</keyword>
<evidence type="ECO:0000313" key="5">
    <source>
        <dbReference type="Proteomes" id="UP000188879"/>
    </source>
</evidence>
<sequence length="506" mass="52401">MSLRIAIGGFQHESHSFAPQPTVFADFQRPGGFPPLTRGPALPAALDGTQTALAGAMPVLAAAGVTQLPLLWCLAMPAGPIQDSAFERIAAMLLADISDALLEAPLDGVYLDLHGAALADSIPDAEGELLTRLRRILGPEVPVAISLDPHANLTAAMVAASDVVVPYRTYPHIDKRETGARAAELLLARIARGKPWEKAFRQLDYWMGLSAQCTMAEPMQGIMAARAAIAAKHGVAELGFCFGFPYADFADCGVAISCHAESQAQADAATAELAALLDASEKKFTPDAMPVKQAVTLALQSAMGARRPVIIADTQDNPGGGGHADTTGLLAELVAQGARGAVLCLINDADSAAAAHAAGQGAELDLALGGKSDGVPFRGRARVLALGDGDFVLTGPMGQGNRARLGPCALLEFAPGIRVMVASRKTQAYDQAILRHLGVDPAGCTIVALKSSVHFRADYTPIAERIIVAAAPGPVIADPSTLPFRHLRPGLRLRAGDPSSTTGGAA</sequence>
<proteinExistence type="inferred from homology"/>
<dbReference type="Pfam" id="PF07171">
    <property type="entry name" value="MlrC_C"/>
    <property type="match status" value="1"/>
</dbReference>
<dbReference type="AlphaFoldDB" id="A0A1V2H4C6"/>
<dbReference type="GO" id="GO:0006508">
    <property type="term" value="P:proteolysis"/>
    <property type="evidence" value="ECO:0007669"/>
    <property type="project" value="UniProtKB-KW"/>
</dbReference>
<feature type="domain" description="Microcystin LR degradation protein MlrC C-terminal" evidence="2">
    <location>
        <begin position="311"/>
        <end position="486"/>
    </location>
</feature>
<dbReference type="GO" id="GO:0008237">
    <property type="term" value="F:metallopeptidase activity"/>
    <property type="evidence" value="ECO:0007669"/>
    <property type="project" value="UniProtKB-KW"/>
</dbReference>
<comment type="cofactor">
    <cofactor evidence="1">
        <name>Zn(2+)</name>
        <dbReference type="ChEBI" id="CHEBI:29105"/>
    </cofactor>
    <text evidence="1">Binds 1 zinc ion per subunit.</text>
</comment>
<feature type="domain" description="Microcystin LR degradation protein MlrC N-terminal" evidence="3">
    <location>
        <begin position="4"/>
        <end position="298"/>
    </location>
</feature>
<dbReference type="InterPro" id="IPR010799">
    <property type="entry name" value="MlrC_C"/>
</dbReference>
<dbReference type="OrthoDB" id="9782658at2"/>
<dbReference type="EMBL" id="MLCO01000084">
    <property type="protein sequence ID" value="ONG54425.1"/>
    <property type="molecule type" value="Genomic_DNA"/>
</dbReference>
<dbReference type="InterPro" id="IPR015995">
    <property type="entry name" value="MlrC_N"/>
</dbReference>
<dbReference type="Proteomes" id="UP000188879">
    <property type="component" value="Unassembled WGS sequence"/>
</dbReference>
<dbReference type="GO" id="GO:0046872">
    <property type="term" value="F:metal ion binding"/>
    <property type="evidence" value="ECO:0007669"/>
    <property type="project" value="UniProtKB-KW"/>
</dbReference>
<dbReference type="InterPro" id="IPR009197">
    <property type="entry name" value="MlrC"/>
</dbReference>
<protein>
    <recommendedName>
        <fullName evidence="1">Microcystinase C</fullName>
        <shortName evidence="1">MlrC</shortName>
    </recommendedName>
</protein>
<evidence type="ECO:0000259" key="3">
    <source>
        <dbReference type="Pfam" id="PF07364"/>
    </source>
</evidence>
<keyword evidence="1" id="KW-0482">Metalloprotease</keyword>
<keyword evidence="1" id="KW-0378">Hydrolase</keyword>
<dbReference type="PIRSF" id="PIRSF012702">
    <property type="entry name" value="UCP012702"/>
    <property type="match status" value="1"/>
</dbReference>
<accession>A0A1V2H4C6</accession>
<gene>
    <name evidence="4" type="ORF">BKE38_10270</name>
</gene>
<comment type="function">
    <text evidence="1">Involved in peptidolytic degradation of cyclic heptapeptide hepatotoxin microcystin (MC).</text>
</comment>
<organism evidence="4 5">
    <name type="scientific">Teichococcus deserti</name>
    <dbReference type="NCBI Taxonomy" id="1817963"/>
    <lineage>
        <taxon>Bacteria</taxon>
        <taxon>Pseudomonadati</taxon>
        <taxon>Pseudomonadota</taxon>
        <taxon>Alphaproteobacteria</taxon>
        <taxon>Acetobacterales</taxon>
        <taxon>Roseomonadaceae</taxon>
        <taxon>Roseomonas</taxon>
    </lineage>
</organism>
<keyword evidence="1" id="KW-0645">Protease</keyword>
<evidence type="ECO:0000313" key="4">
    <source>
        <dbReference type="EMBL" id="ONG54425.1"/>
    </source>
</evidence>
<comment type="caution">
    <text evidence="4">The sequence shown here is derived from an EMBL/GenBank/DDBJ whole genome shotgun (WGS) entry which is preliminary data.</text>
</comment>
<reference evidence="4 5" key="1">
    <citation type="submission" date="2016-10" db="EMBL/GenBank/DDBJ databases">
        <title>Draft Genome sequence of Roseomonas sp. strain M3.</title>
        <authorList>
            <person name="Subhash Y."/>
            <person name="Lee S."/>
        </authorList>
    </citation>
    <scope>NUCLEOTIDE SEQUENCE [LARGE SCALE GENOMIC DNA]</scope>
    <source>
        <strain evidence="4 5">M3</strain>
    </source>
</reference>